<protein>
    <submittedName>
        <fullName evidence="2">Uncharacterized protein</fullName>
    </submittedName>
</protein>
<dbReference type="EMBL" id="BDIP01000601">
    <property type="protein sequence ID" value="GIQ82133.1"/>
    <property type="molecule type" value="Genomic_DNA"/>
</dbReference>
<organism evidence="2 3">
    <name type="scientific">Kipferlia bialata</name>
    <dbReference type="NCBI Taxonomy" id="797122"/>
    <lineage>
        <taxon>Eukaryota</taxon>
        <taxon>Metamonada</taxon>
        <taxon>Carpediemonas-like organisms</taxon>
        <taxon>Kipferlia</taxon>
    </lineage>
</organism>
<feature type="compositionally biased region" description="Basic residues" evidence="1">
    <location>
        <begin position="50"/>
        <end position="63"/>
    </location>
</feature>
<proteinExistence type="predicted"/>
<evidence type="ECO:0000313" key="2">
    <source>
        <dbReference type="EMBL" id="GIQ82133.1"/>
    </source>
</evidence>
<name>A0A9K3CTR2_9EUKA</name>
<feature type="compositionally biased region" description="Acidic residues" evidence="1">
    <location>
        <begin position="404"/>
        <end position="418"/>
    </location>
</feature>
<feature type="region of interest" description="Disordered" evidence="1">
    <location>
        <begin position="336"/>
        <end position="360"/>
    </location>
</feature>
<sequence>MNGIGSSSGQKFWAEQYNMVERTCKKFNDIYPVSTDNNGKEATSYSTSSKKVKTKNRGSHRSSAKAATRQETTASVAVAVEDKADTKRSDTADAELGLQRLNVVKFLTDCLRLSPAPAAVAPGDSVFCDPTTIRSVSSGPLNRAQMCFHMAEHSIIDAMCQLLSLFPHNAALHQNVMTAITACLETAQEGLLGLETLEAVLAVYARHMGTARMLVRIAAAEEKQAAATANKSRDTRAPFILFKTRSCHEVHLVMLAKALIRLCFGDVGAEGETDPFDNTLISWVEPLWPEMHDTLIKDKAFQQFLKLYIAPEATVPLNYNDPRLQVMSERMDMASAGAMTEGKAAEAEEEEGSSDRDFDNLDDGFDILSNNAGQESLAFDWGQVDYGDFHADFSREDVLVDGNSDSDDSDKEELFDWG</sequence>
<gene>
    <name evidence="2" type="ORF">KIPB_003218</name>
</gene>
<evidence type="ECO:0000313" key="3">
    <source>
        <dbReference type="Proteomes" id="UP000265618"/>
    </source>
</evidence>
<dbReference type="Proteomes" id="UP000265618">
    <property type="component" value="Unassembled WGS sequence"/>
</dbReference>
<dbReference type="AlphaFoldDB" id="A0A9K3CTR2"/>
<comment type="caution">
    <text evidence="2">The sequence shown here is derived from an EMBL/GenBank/DDBJ whole genome shotgun (WGS) entry which is preliminary data.</text>
</comment>
<keyword evidence="3" id="KW-1185">Reference proteome</keyword>
<feature type="region of interest" description="Disordered" evidence="1">
    <location>
        <begin position="398"/>
        <end position="418"/>
    </location>
</feature>
<accession>A0A9K3CTR2</accession>
<feature type="region of interest" description="Disordered" evidence="1">
    <location>
        <begin position="31"/>
        <end position="71"/>
    </location>
</feature>
<evidence type="ECO:0000256" key="1">
    <source>
        <dbReference type="SAM" id="MobiDB-lite"/>
    </source>
</evidence>
<reference evidence="2 3" key="1">
    <citation type="journal article" date="2018" name="PLoS ONE">
        <title>The draft genome of Kipferlia bialata reveals reductive genome evolution in fornicate parasites.</title>
        <authorList>
            <person name="Tanifuji G."/>
            <person name="Takabayashi S."/>
            <person name="Kume K."/>
            <person name="Takagi M."/>
            <person name="Nakayama T."/>
            <person name="Kamikawa R."/>
            <person name="Inagaki Y."/>
            <person name="Hashimoto T."/>
        </authorList>
    </citation>
    <scope>NUCLEOTIDE SEQUENCE [LARGE SCALE GENOMIC DNA]</scope>
    <source>
        <strain evidence="2">NY0173</strain>
    </source>
</reference>